<dbReference type="SUPFAM" id="SSF48452">
    <property type="entry name" value="TPR-like"/>
    <property type="match status" value="1"/>
</dbReference>
<dbReference type="AlphaFoldDB" id="U4LVN7"/>
<dbReference type="Gene3D" id="1.25.40.10">
    <property type="entry name" value="Tetratricopeptide repeat domain"/>
    <property type="match status" value="1"/>
</dbReference>
<evidence type="ECO:0000256" key="3">
    <source>
        <dbReference type="SAM" id="MobiDB-lite"/>
    </source>
</evidence>
<dbReference type="Proteomes" id="UP000018144">
    <property type="component" value="Unassembled WGS sequence"/>
</dbReference>
<dbReference type="OMA" id="WIKKCEE"/>
<dbReference type="CDD" id="cd06466">
    <property type="entry name" value="p23_CS_SGT1_like"/>
    <property type="match status" value="1"/>
</dbReference>
<feature type="region of interest" description="Disordered" evidence="3">
    <location>
        <begin position="289"/>
        <end position="361"/>
    </location>
</feature>
<dbReference type="PROSITE" id="PS51048">
    <property type="entry name" value="SGS"/>
    <property type="match status" value="1"/>
</dbReference>
<evidence type="ECO:0000313" key="6">
    <source>
        <dbReference type="EMBL" id="CCX32706.1"/>
    </source>
</evidence>
<evidence type="ECO:0000256" key="2">
    <source>
        <dbReference type="PROSITE-ProRule" id="PRU00339"/>
    </source>
</evidence>
<feature type="compositionally biased region" description="Basic and acidic residues" evidence="3">
    <location>
        <begin position="324"/>
        <end position="344"/>
    </location>
</feature>
<feature type="repeat" description="TPR" evidence="2">
    <location>
        <begin position="4"/>
        <end position="37"/>
    </location>
</feature>
<dbReference type="Pfam" id="PF05002">
    <property type="entry name" value="SGS"/>
    <property type="match status" value="1"/>
</dbReference>
<dbReference type="SUPFAM" id="SSF49764">
    <property type="entry name" value="HSP20-like chaperones"/>
    <property type="match status" value="1"/>
</dbReference>
<reference evidence="6 7" key="1">
    <citation type="journal article" date="2013" name="PLoS Genet.">
        <title>The genome and development-dependent transcriptomes of Pyronema confluens: a window into fungal evolution.</title>
        <authorList>
            <person name="Traeger S."/>
            <person name="Altegoer F."/>
            <person name="Freitag M."/>
            <person name="Gabaldon T."/>
            <person name="Kempken F."/>
            <person name="Kumar A."/>
            <person name="Marcet-Houben M."/>
            <person name="Poggeler S."/>
            <person name="Stajich J.E."/>
            <person name="Nowrousian M."/>
        </authorList>
    </citation>
    <scope>NUCLEOTIDE SEQUENCE [LARGE SCALE GENOMIC DNA]</scope>
    <source>
        <strain evidence="7">CBS 100304</strain>
        <tissue evidence="6">Vegetative mycelium</tissue>
    </source>
</reference>
<gene>
    <name evidence="6" type="ORF">PCON_13557</name>
</gene>
<dbReference type="OrthoDB" id="1898560at2759"/>
<dbReference type="STRING" id="1076935.U4LVN7"/>
<feature type="compositionally biased region" description="Low complexity" evidence="3">
    <location>
        <begin position="298"/>
        <end position="310"/>
    </location>
</feature>
<dbReference type="InterPro" id="IPR019734">
    <property type="entry name" value="TPR_rpt"/>
</dbReference>
<dbReference type="PROSITE" id="PS51203">
    <property type="entry name" value="CS"/>
    <property type="match status" value="1"/>
</dbReference>
<comment type="similarity">
    <text evidence="1">Belongs to the SGT1 family.</text>
</comment>
<dbReference type="InterPro" id="IPR044563">
    <property type="entry name" value="Sgt1-like"/>
</dbReference>
<dbReference type="PANTHER" id="PTHR45862">
    <property type="entry name" value="PROTEIN SGT1 HOMOLOG"/>
    <property type="match status" value="1"/>
</dbReference>
<dbReference type="InterPro" id="IPR008978">
    <property type="entry name" value="HSP20-like_chaperone"/>
</dbReference>
<proteinExistence type="inferred from homology"/>
<evidence type="ECO:0000256" key="1">
    <source>
        <dbReference type="ARBA" id="ARBA00008509"/>
    </source>
</evidence>
<dbReference type="Gene3D" id="2.60.40.790">
    <property type="match status" value="1"/>
</dbReference>
<sequence length="419" mass="45638">MADPTTLAASAQKALEASDYPQAISLYTQALSLNPVAADWYLNRSISHQRSASYSSALADAELAVHLFHQRGQRAKIGAAQLRRGIALQKLGKLGDADFCYKKAEKMVEGKDKTTVESWRAMLNQAMEKLEIDDPRREVMCEEIPGVVVPKAVKQEKKVEVREEKGKQKEGEEVKKVVPTPTPAAAAPVAAVPSSTGAIAPGGKVRHEWYQTNEDVVLTLYVKNVPKDKATIDIHDTSLSISFPLATGTDFIFDLDPFWAAIDVSNSSYKILGTKVEVKLRKSEPGRKWADLEGSHTAPAASVSVAPKPATESKPVYPSSSKTGSKDWDKLAADLTKKSEKKEGEDGEGEDGYDSDEADPVNGFFKKLYKDADEDTRRAMMKSFTESGGTALSTNWAEVGSKKVEISPPDGMTAKSWNE</sequence>
<accession>U4LVN7</accession>
<dbReference type="EMBL" id="HF935906">
    <property type="protein sequence ID" value="CCX32706.1"/>
    <property type="molecule type" value="Genomic_DNA"/>
</dbReference>
<feature type="domain" description="CS" evidence="5">
    <location>
        <begin position="202"/>
        <end position="293"/>
    </location>
</feature>
<dbReference type="Pfam" id="PF04969">
    <property type="entry name" value="CS"/>
    <property type="match status" value="1"/>
</dbReference>
<evidence type="ECO:0000259" key="4">
    <source>
        <dbReference type="PROSITE" id="PS51048"/>
    </source>
</evidence>
<dbReference type="InterPro" id="IPR007052">
    <property type="entry name" value="CS_dom"/>
</dbReference>
<organism evidence="6 7">
    <name type="scientific">Pyronema omphalodes (strain CBS 100304)</name>
    <name type="common">Pyronema confluens</name>
    <dbReference type="NCBI Taxonomy" id="1076935"/>
    <lineage>
        <taxon>Eukaryota</taxon>
        <taxon>Fungi</taxon>
        <taxon>Dikarya</taxon>
        <taxon>Ascomycota</taxon>
        <taxon>Pezizomycotina</taxon>
        <taxon>Pezizomycetes</taxon>
        <taxon>Pezizales</taxon>
        <taxon>Pyronemataceae</taxon>
        <taxon>Pyronema</taxon>
    </lineage>
</organism>
<evidence type="ECO:0000259" key="5">
    <source>
        <dbReference type="PROSITE" id="PS51203"/>
    </source>
</evidence>
<evidence type="ECO:0000313" key="7">
    <source>
        <dbReference type="Proteomes" id="UP000018144"/>
    </source>
</evidence>
<name>U4LVN7_PYROM</name>
<dbReference type="InterPro" id="IPR007699">
    <property type="entry name" value="SGS_dom"/>
</dbReference>
<dbReference type="InterPro" id="IPR011990">
    <property type="entry name" value="TPR-like_helical_dom_sf"/>
</dbReference>
<dbReference type="GO" id="GO:0051087">
    <property type="term" value="F:protein-folding chaperone binding"/>
    <property type="evidence" value="ECO:0007669"/>
    <property type="project" value="InterPro"/>
</dbReference>
<dbReference type="PROSITE" id="PS50005">
    <property type="entry name" value="TPR"/>
    <property type="match status" value="1"/>
</dbReference>
<dbReference type="eggNOG" id="KOG1309">
    <property type="taxonomic scope" value="Eukaryota"/>
</dbReference>
<protein>
    <submittedName>
        <fullName evidence="6">Similar to Protein SUGT1 homolog acc. no. Q55ED0</fullName>
    </submittedName>
</protein>
<keyword evidence="2" id="KW-0802">TPR repeat</keyword>
<feature type="domain" description="SGS" evidence="4">
    <location>
        <begin position="316"/>
        <end position="419"/>
    </location>
</feature>
<keyword evidence="7" id="KW-1185">Reference proteome</keyword>
<feature type="compositionally biased region" description="Acidic residues" evidence="3">
    <location>
        <begin position="345"/>
        <end position="359"/>
    </location>
</feature>